<dbReference type="RefSeq" id="WP_175517198.1">
    <property type="nucleotide sequence ID" value="NZ_FOQD01000004.1"/>
</dbReference>
<reference evidence="3" key="1">
    <citation type="submission" date="2016-10" db="EMBL/GenBank/DDBJ databases">
        <authorList>
            <person name="Varghese N."/>
            <person name="Submissions S."/>
        </authorList>
    </citation>
    <scope>NUCLEOTIDE SEQUENCE [LARGE SCALE GENOMIC DNA]</scope>
    <source>
        <strain evidence="3">DSM 26348</strain>
    </source>
</reference>
<dbReference type="SUPFAM" id="SSF117991">
    <property type="entry name" value="YbeD/HP0495-like"/>
    <property type="match status" value="1"/>
</dbReference>
<keyword evidence="3" id="KW-1185">Reference proteome</keyword>
<evidence type="ECO:0000256" key="1">
    <source>
        <dbReference type="ARBA" id="ARBA00008460"/>
    </source>
</evidence>
<dbReference type="PANTHER" id="PTHR38036:SF1">
    <property type="entry name" value="UPF0250 PROTEIN YBED"/>
    <property type="match status" value="1"/>
</dbReference>
<organism evidence="2 3">
    <name type="scientific">Planctomicrobium piriforme</name>
    <dbReference type="NCBI Taxonomy" id="1576369"/>
    <lineage>
        <taxon>Bacteria</taxon>
        <taxon>Pseudomonadati</taxon>
        <taxon>Planctomycetota</taxon>
        <taxon>Planctomycetia</taxon>
        <taxon>Planctomycetales</taxon>
        <taxon>Planctomycetaceae</taxon>
        <taxon>Planctomicrobium</taxon>
    </lineage>
</organism>
<dbReference type="Pfam" id="PF04359">
    <property type="entry name" value="DUF493"/>
    <property type="match status" value="1"/>
</dbReference>
<protein>
    <recommendedName>
        <fullName evidence="4">Lipoic acid-binding regulatory protein</fullName>
    </recommendedName>
</protein>
<evidence type="ECO:0008006" key="4">
    <source>
        <dbReference type="Google" id="ProtNLM"/>
    </source>
</evidence>
<evidence type="ECO:0000313" key="2">
    <source>
        <dbReference type="EMBL" id="SFH93987.1"/>
    </source>
</evidence>
<evidence type="ECO:0000313" key="3">
    <source>
        <dbReference type="Proteomes" id="UP000199518"/>
    </source>
</evidence>
<dbReference type="GO" id="GO:0005829">
    <property type="term" value="C:cytosol"/>
    <property type="evidence" value="ECO:0007669"/>
    <property type="project" value="TreeGrafter"/>
</dbReference>
<dbReference type="InterPro" id="IPR007454">
    <property type="entry name" value="UPF0250_YbeD-like"/>
</dbReference>
<proteinExistence type="inferred from homology"/>
<dbReference type="PANTHER" id="PTHR38036">
    <property type="entry name" value="UPF0250 PROTEIN YBED"/>
    <property type="match status" value="1"/>
</dbReference>
<dbReference type="AlphaFoldDB" id="A0A1I3E4R9"/>
<dbReference type="InterPro" id="IPR027471">
    <property type="entry name" value="YbeD-like_sf"/>
</dbReference>
<name>A0A1I3E4R9_9PLAN</name>
<comment type="similarity">
    <text evidence="1">Belongs to the UPF0250 family.</text>
</comment>
<gene>
    <name evidence="2" type="ORF">SAMN05421753_10481</name>
</gene>
<dbReference type="STRING" id="1576369.SAMN05421753_10481"/>
<accession>A0A1I3E4R9</accession>
<sequence>MNSGLPNIELLESTHNFPCRYTFKAIGESNDHFVGRVLSAVKASLDESMEPSFSTRATTAGRHICVTIEPDVQNAEHVLSIYRELQQVEGLVMLF</sequence>
<dbReference type="Proteomes" id="UP000199518">
    <property type="component" value="Unassembled WGS sequence"/>
</dbReference>
<dbReference type="EMBL" id="FOQD01000004">
    <property type="protein sequence ID" value="SFH93987.1"/>
    <property type="molecule type" value="Genomic_DNA"/>
</dbReference>
<dbReference type="Gene3D" id="3.30.70.260">
    <property type="match status" value="1"/>
</dbReference>